<dbReference type="InterPro" id="IPR041885">
    <property type="entry name" value="MAN1_winged_helix_dom"/>
</dbReference>
<feature type="transmembrane region" description="Helical" evidence="9">
    <location>
        <begin position="246"/>
        <end position="267"/>
    </location>
</feature>
<evidence type="ECO:0000256" key="3">
    <source>
        <dbReference type="ARBA" id="ARBA00022692"/>
    </source>
</evidence>
<dbReference type="Pfam" id="PF09402">
    <property type="entry name" value="MSC"/>
    <property type="match status" value="1"/>
</dbReference>
<feature type="transmembrane region" description="Helical" evidence="9">
    <location>
        <begin position="422"/>
        <end position="441"/>
    </location>
</feature>
<sequence>MDQDPNSLSVRELKSLISKYGGHHLIPLDRVKKQEYVKIFKQLALSLKSNQEEESSEEISESSEEYESESESESEEEIFQEKPERRQSIKSTKQKEKKIVPKQRKLQKTPNQKQKKNYSFTETKRPQKRDKHFLNNNNQLANKYFTEQKQNTRNKEIKKQVYSESESDEPLEGEINIESSEDNEEDEEEDEDDEKKWKKYQSISNTNTDNKIIINQQRQAVPNKTNHSFEKQNTNNKLGSKALGKVLAIAFIVLLLIGISIFLYSTLHTERIYYCDTFRVLKDTKTKCTECPLHGMCEYGELDSCDIGYRKNKQKCIPDTEINEILNQEIEDILKMRKIEFHCNNKEEMPETEYLKKEELIQILNNGNNKYHHQLINLWFQNFEFNQEEDTTIKKIDVESFVFTKNPGYPIQCLTKMFLKKYWVTLLLISLLTIIGLYIFIRIKQKKSLLLETENIVKKLEEKLKIQKMSSKSQNINPYLIVNHERDNMINPNHLKKRRTLWPLVIGRIKRDSRIAEKTMKLYGDQVTVWEWIDNTPIQKKKIEKKQ</sequence>
<feature type="compositionally biased region" description="Acidic residues" evidence="8">
    <location>
        <begin position="179"/>
        <end position="193"/>
    </location>
</feature>
<feature type="compositionally biased region" description="Polar residues" evidence="8">
    <location>
        <begin position="134"/>
        <end position="151"/>
    </location>
</feature>
<feature type="compositionally biased region" description="Basic and acidic residues" evidence="8">
    <location>
        <begin position="79"/>
        <end position="99"/>
    </location>
</feature>
<name>A0ABQ8ZDR9_9EUKA</name>
<organism evidence="11 12">
    <name type="scientific">Anaeramoeba flamelloides</name>
    <dbReference type="NCBI Taxonomy" id="1746091"/>
    <lineage>
        <taxon>Eukaryota</taxon>
        <taxon>Metamonada</taxon>
        <taxon>Anaeramoebidae</taxon>
        <taxon>Anaeramoeba</taxon>
    </lineage>
</organism>
<evidence type="ECO:0000256" key="7">
    <source>
        <dbReference type="SAM" id="Coils"/>
    </source>
</evidence>
<evidence type="ECO:0000256" key="8">
    <source>
        <dbReference type="SAM" id="MobiDB-lite"/>
    </source>
</evidence>
<dbReference type="PANTHER" id="PTHR47808:SF2">
    <property type="entry name" value="LEM DOMAIN-CONTAINING PROTEIN 2"/>
    <property type="match status" value="1"/>
</dbReference>
<evidence type="ECO:0000256" key="6">
    <source>
        <dbReference type="ARBA" id="ARBA00023242"/>
    </source>
</evidence>
<keyword evidence="12" id="KW-1185">Reference proteome</keyword>
<protein>
    <submittedName>
        <fullName evidence="11">Inner nuclear membrane protein heh2-related</fullName>
    </submittedName>
</protein>
<keyword evidence="3 9" id="KW-0812">Transmembrane</keyword>
<keyword evidence="7" id="KW-0175">Coiled coil</keyword>
<evidence type="ECO:0000256" key="1">
    <source>
        <dbReference type="ARBA" id="ARBA00004540"/>
    </source>
</evidence>
<keyword evidence="2" id="KW-0597">Phosphoprotein</keyword>
<feature type="compositionally biased region" description="Polar residues" evidence="8">
    <location>
        <begin position="108"/>
        <end position="121"/>
    </location>
</feature>
<evidence type="ECO:0000313" key="12">
    <source>
        <dbReference type="Proteomes" id="UP001150062"/>
    </source>
</evidence>
<comment type="caution">
    <text evidence="11">The sequence shown here is derived from an EMBL/GenBank/DDBJ whole genome shotgun (WGS) entry which is preliminary data.</text>
</comment>
<feature type="region of interest" description="Disordered" evidence="8">
    <location>
        <begin position="47"/>
        <end position="201"/>
    </location>
</feature>
<dbReference type="EMBL" id="JAOAOG010000015">
    <property type="protein sequence ID" value="KAJ6255001.1"/>
    <property type="molecule type" value="Genomic_DNA"/>
</dbReference>
<reference evidence="11" key="1">
    <citation type="submission" date="2022-08" db="EMBL/GenBank/DDBJ databases">
        <title>Novel sulfate-reducing endosymbionts in the free-living metamonad Anaeramoeba.</title>
        <authorList>
            <person name="Jerlstrom-Hultqvist J."/>
            <person name="Cepicka I."/>
            <person name="Gallot-Lavallee L."/>
            <person name="Salas-Leiva D."/>
            <person name="Curtis B.A."/>
            <person name="Zahonova K."/>
            <person name="Pipaliya S."/>
            <person name="Dacks J."/>
            <person name="Roger A.J."/>
        </authorList>
    </citation>
    <scope>NUCLEOTIDE SEQUENCE</scope>
    <source>
        <strain evidence="11">Schooner1</strain>
    </source>
</reference>
<keyword evidence="4 9" id="KW-1133">Transmembrane helix</keyword>
<feature type="compositionally biased region" description="Acidic residues" evidence="8">
    <location>
        <begin position="52"/>
        <end position="78"/>
    </location>
</feature>
<gene>
    <name evidence="11" type="ORF">M0813_11786</name>
</gene>
<evidence type="ECO:0000259" key="10">
    <source>
        <dbReference type="Pfam" id="PF09402"/>
    </source>
</evidence>
<dbReference type="InterPro" id="IPR044780">
    <property type="entry name" value="Heh2/Src1"/>
</dbReference>
<evidence type="ECO:0000256" key="5">
    <source>
        <dbReference type="ARBA" id="ARBA00023136"/>
    </source>
</evidence>
<keyword evidence="6" id="KW-0539">Nucleus</keyword>
<keyword evidence="5 9" id="KW-0472">Membrane</keyword>
<accession>A0ABQ8ZDR9</accession>
<proteinExistence type="predicted"/>
<dbReference type="Proteomes" id="UP001150062">
    <property type="component" value="Unassembled WGS sequence"/>
</dbReference>
<evidence type="ECO:0000313" key="11">
    <source>
        <dbReference type="EMBL" id="KAJ6255001.1"/>
    </source>
</evidence>
<dbReference type="Gene3D" id="1.10.10.1180">
    <property type="entry name" value="MAN1, winged-helix domain"/>
    <property type="match status" value="1"/>
</dbReference>
<evidence type="ECO:0000256" key="4">
    <source>
        <dbReference type="ARBA" id="ARBA00022989"/>
    </source>
</evidence>
<comment type="subcellular location">
    <subcellularLocation>
        <location evidence="1">Nucleus inner membrane</location>
    </subcellularLocation>
</comment>
<evidence type="ECO:0000256" key="9">
    <source>
        <dbReference type="SAM" id="Phobius"/>
    </source>
</evidence>
<feature type="domain" description="Man1/Src1-like C-terminal" evidence="10">
    <location>
        <begin position="280"/>
        <end position="534"/>
    </location>
</feature>
<dbReference type="PANTHER" id="PTHR47808">
    <property type="entry name" value="INNER NUCLEAR MEMBRANE PROTEIN HEH2-RELATED"/>
    <property type="match status" value="1"/>
</dbReference>
<dbReference type="InterPro" id="IPR018996">
    <property type="entry name" value="Man1/Src1-like_C"/>
</dbReference>
<feature type="coiled-coil region" evidence="7">
    <location>
        <begin position="443"/>
        <end position="470"/>
    </location>
</feature>
<evidence type="ECO:0000256" key="2">
    <source>
        <dbReference type="ARBA" id="ARBA00022553"/>
    </source>
</evidence>